<sequence>MDLENFEDDDTFGYQLSAESSDLLSAREAIEDVDQRWFTPATRRARWMDLLGDYAGEEFFVLSGESLIENVLDDRLLAIGHDEDASFQVLHAYFILEQTILEFVNRRANFEIVFWQVNHNNTINTGHSHFRVASRHLARSLLFEHLLKLDGVVVHTFHDLDDPSWLQFQSTRRPMFVLANDGGVVSDDDKFQNERLLLQRLFLYQLVHGGLAIALLDGAEFRDTKILTFVYHSEAYRHNPQLPKSMKLAADRAKFALDDELATCMPHGKLASPSPFPPSGSVRSRMAEFARDAAQSLQFEFSRELLYLFLLHAALLPELSLAERAQPAQTLSPAIMTTLLNLFLPQVFFLVSRVPFEIDGRIFLALISTVVTNPSTTVSDIVGSSAFEEVGAAWPHVIPDFSGFCQRFAHRGKRARKPSAPPAYKLLPFSHPVFGFHSAFLPATFDEETEVSSSHLNFGIHYSDTTHWHNSKSILPSHLGGEDHKVLTECQRQRQNRSNQRFMTTLQKSAATLTGALGTTLQQITIISAQKSSKADRKVKAPLNREPRPTGKKAKTIVNSTQRLREKIKQDKAASQEDESFKWWKGEIDNMARLNTIQKVEKMQSISRNKRSEEPVLGLEMRCFSLHLLLRQWIESPESESSVMRDRFTLAVMKDVKAICDLKSLTPTAADAIKAVLVSLGFADYSAGLISNSVNLPDRSFTFAFEQLLKSSSKKPRYNFMHITEHPVEWQLRLFGEFMDRSMDSAPDSRVTFKPDAWQRGVLDCIDDNFSVLVIAPTSAGKTFISYYSMEKILRDSDDGILVYIAPTKALVTQVAAEIYARFNKSLTGKSLWAIHTRDYRVNDPLKCQILVTVPEILATLLLSPPLARVWTPRLKTIILDEIHSIGQQEGGAVWEQILLLAPCNVIGLSATVGSPENFSEWLGTVQNAHGFRYKVIQHPHRYSHLRKFFYVMDEKSHPPSFTSLTSHQDTQRSVFLHPISLLSFGTRSIPADLALEASDTLSLYRTLAEHAPSSCGDLAPQAFFSVTHNPTLLAQKNVIAYENALKRALVPLLEMSKVSDGTRSIVRHLQDPKVLSLRDANAPPSRESFRENLIFLLSDLHVRGELPAILFNFDRMDCEILAQDLVATLAEAERVWRGADPKWKAKIQQWQQWIGRAKERERATARAAKQRENDDDLEVRGESQHSWESSFDPKEPSAQFSFAGTTAYSKSELAEQIKDLRRWTPDWALAALQRGVGVHHAGMNKKYRSLVESLFRQGWIRVVIATGTLALGINAPAKTTVFCGDSPYLTALMYRQCSGRAGRRGFDLLGNVVFYGLPMERVQRLVLSKLPALGGNFPLTSTLCLRLLNLLSGSDDAEVAVAAVKSILELPRVSFISDIGRDQILHQMRFCIEYLRRAGLLDKDGKPMDLFSMAAHLYYHEPSNFGLVALLKSGALHRICAQDPITAKKDYILVMAHLFGRRYLSRVWANEKNLAAAKESPSMVVLPDLPKSVRKVLVDHNKKILKTFTGYALACGAQLEAEGGKESHLPMSKMVYPHVQQSDQSLLRNRLAESAIQVVARSPFVANSGHTDAFKSVEELCQSTRSDLHLTGNPIPSLKHLTSKSSHLLNAYILDFYIHGQVSTLSKANGIRQGEVWYLLQDFSLSLKTIQTSLRKLLVAVPVNTELETTETHDPAEVEGDDESEEDGSDENCADLKRPPGVKEEDWRLYVVATEALQEFDEKFRAMWA</sequence>
<organism evidence="8 9">
    <name type="scientific">Favolaschia claudopus</name>
    <dbReference type="NCBI Taxonomy" id="2862362"/>
    <lineage>
        <taxon>Eukaryota</taxon>
        <taxon>Fungi</taxon>
        <taxon>Dikarya</taxon>
        <taxon>Basidiomycota</taxon>
        <taxon>Agaricomycotina</taxon>
        <taxon>Agaricomycetes</taxon>
        <taxon>Agaricomycetidae</taxon>
        <taxon>Agaricales</taxon>
        <taxon>Marasmiineae</taxon>
        <taxon>Mycenaceae</taxon>
        <taxon>Favolaschia</taxon>
    </lineage>
</organism>
<dbReference type="Pfam" id="PF23002">
    <property type="entry name" value="PIN-like_DDX60"/>
    <property type="match status" value="1"/>
</dbReference>
<dbReference type="InterPro" id="IPR059032">
    <property type="entry name" value="WHD_DDX60"/>
</dbReference>
<dbReference type="InterPro" id="IPR014001">
    <property type="entry name" value="Helicase_ATP-bd"/>
</dbReference>
<protein>
    <recommendedName>
        <fullName evidence="10">P-loop containing nucleoside triphosphate hydrolase protein</fullName>
    </recommendedName>
</protein>
<dbReference type="InterPro" id="IPR011545">
    <property type="entry name" value="DEAD/DEAH_box_helicase_dom"/>
</dbReference>
<dbReference type="Gene3D" id="3.40.50.300">
    <property type="entry name" value="P-loop containing nucleotide triphosphate hydrolases"/>
    <property type="match status" value="2"/>
</dbReference>
<dbReference type="GO" id="GO:0005737">
    <property type="term" value="C:cytoplasm"/>
    <property type="evidence" value="ECO:0007669"/>
    <property type="project" value="TreeGrafter"/>
</dbReference>
<dbReference type="PROSITE" id="PS51192">
    <property type="entry name" value="HELICASE_ATP_BIND_1"/>
    <property type="match status" value="1"/>
</dbReference>
<dbReference type="SUPFAM" id="SSF52540">
    <property type="entry name" value="P-loop containing nucleoside triphosphate hydrolases"/>
    <property type="match status" value="1"/>
</dbReference>
<feature type="compositionally biased region" description="Basic and acidic residues" evidence="5">
    <location>
        <begin position="1162"/>
        <end position="1196"/>
    </location>
</feature>
<gene>
    <name evidence="8" type="ORF">R3P38DRAFT_2819611</name>
</gene>
<keyword evidence="4" id="KW-0067">ATP-binding</keyword>
<dbReference type="InterPro" id="IPR027417">
    <property type="entry name" value="P-loop_NTPase"/>
</dbReference>
<feature type="domain" description="Helicase ATP-binding" evidence="6">
    <location>
        <begin position="763"/>
        <end position="931"/>
    </location>
</feature>
<dbReference type="Pfam" id="PF00271">
    <property type="entry name" value="Helicase_C"/>
    <property type="match status" value="1"/>
</dbReference>
<name>A0AAW0EDE5_9AGAR</name>
<dbReference type="FunFam" id="3.40.50.300:FF:001039">
    <property type="entry name" value="ATP-dependent RNA helicase DDX60"/>
    <property type="match status" value="1"/>
</dbReference>
<evidence type="ECO:0000313" key="9">
    <source>
        <dbReference type="Proteomes" id="UP001362999"/>
    </source>
</evidence>
<feature type="domain" description="Helicase C-terminal" evidence="7">
    <location>
        <begin position="1174"/>
        <end position="1352"/>
    </location>
</feature>
<comment type="caution">
    <text evidence="8">The sequence shown here is derived from an EMBL/GenBank/DDBJ whole genome shotgun (WGS) entry which is preliminary data.</text>
</comment>
<dbReference type="Pfam" id="PF26076">
    <property type="entry name" value="WHD_DDX60"/>
    <property type="match status" value="1"/>
</dbReference>
<evidence type="ECO:0000256" key="1">
    <source>
        <dbReference type="ARBA" id="ARBA00022741"/>
    </source>
</evidence>
<feature type="compositionally biased region" description="Acidic residues" evidence="5">
    <location>
        <begin position="1678"/>
        <end position="1694"/>
    </location>
</feature>
<dbReference type="EMBL" id="JAWWNJ010000001">
    <property type="protein sequence ID" value="KAK7063652.1"/>
    <property type="molecule type" value="Genomic_DNA"/>
</dbReference>
<feature type="region of interest" description="Disordered" evidence="5">
    <location>
        <begin position="1162"/>
        <end position="1198"/>
    </location>
</feature>
<dbReference type="Pfam" id="PF00270">
    <property type="entry name" value="DEAD"/>
    <property type="match status" value="1"/>
</dbReference>
<dbReference type="SMART" id="SM00490">
    <property type="entry name" value="HELICc"/>
    <property type="match status" value="1"/>
</dbReference>
<dbReference type="GO" id="GO:0016787">
    <property type="term" value="F:hydrolase activity"/>
    <property type="evidence" value="ECO:0007669"/>
    <property type="project" value="UniProtKB-KW"/>
</dbReference>
<dbReference type="Proteomes" id="UP001362999">
    <property type="component" value="Unassembled WGS sequence"/>
</dbReference>
<dbReference type="InterPro" id="IPR001650">
    <property type="entry name" value="Helicase_C-like"/>
</dbReference>
<evidence type="ECO:0008006" key="10">
    <source>
        <dbReference type="Google" id="ProtNLM"/>
    </source>
</evidence>
<dbReference type="GO" id="GO:0003676">
    <property type="term" value="F:nucleic acid binding"/>
    <property type="evidence" value="ECO:0007669"/>
    <property type="project" value="InterPro"/>
</dbReference>
<dbReference type="PANTHER" id="PTHR44533">
    <property type="entry name" value="DEAD/H RNA HELICASE, PUTATIVE-RELATED"/>
    <property type="match status" value="1"/>
</dbReference>
<dbReference type="PANTHER" id="PTHR44533:SF4">
    <property type="entry name" value="DEAD_H RNA HELICASE, PUTATIVE-RELATED"/>
    <property type="match status" value="1"/>
</dbReference>
<keyword evidence="1" id="KW-0547">Nucleotide-binding</keyword>
<evidence type="ECO:0000256" key="4">
    <source>
        <dbReference type="ARBA" id="ARBA00022840"/>
    </source>
</evidence>
<proteinExistence type="predicted"/>
<evidence type="ECO:0000259" key="7">
    <source>
        <dbReference type="PROSITE" id="PS51194"/>
    </source>
</evidence>
<evidence type="ECO:0000256" key="5">
    <source>
        <dbReference type="SAM" id="MobiDB-lite"/>
    </source>
</evidence>
<dbReference type="SMART" id="SM00487">
    <property type="entry name" value="DEXDc"/>
    <property type="match status" value="1"/>
</dbReference>
<keyword evidence="3" id="KW-0347">Helicase</keyword>
<dbReference type="GO" id="GO:0004386">
    <property type="term" value="F:helicase activity"/>
    <property type="evidence" value="ECO:0007669"/>
    <property type="project" value="UniProtKB-KW"/>
</dbReference>
<keyword evidence="2" id="KW-0378">Hydrolase</keyword>
<evidence type="ECO:0000256" key="2">
    <source>
        <dbReference type="ARBA" id="ARBA00022801"/>
    </source>
</evidence>
<dbReference type="PROSITE" id="PS51194">
    <property type="entry name" value="HELICASE_CTER"/>
    <property type="match status" value="1"/>
</dbReference>
<dbReference type="GO" id="GO:0005524">
    <property type="term" value="F:ATP binding"/>
    <property type="evidence" value="ECO:0007669"/>
    <property type="project" value="UniProtKB-KW"/>
</dbReference>
<keyword evidence="9" id="KW-1185">Reference proteome</keyword>
<dbReference type="InterPro" id="IPR052431">
    <property type="entry name" value="SKI2_subfamily_helicases"/>
</dbReference>
<dbReference type="InterPro" id="IPR055124">
    <property type="entry name" value="PIN-like_DDX60"/>
</dbReference>
<reference evidence="8 9" key="1">
    <citation type="journal article" date="2024" name="J Genomics">
        <title>Draft genome sequencing and assembly of Favolaschia claudopus CIRM-BRFM 2984 isolated from oak limbs.</title>
        <authorList>
            <person name="Navarro D."/>
            <person name="Drula E."/>
            <person name="Chaduli D."/>
            <person name="Cazenave R."/>
            <person name="Ahrendt S."/>
            <person name="Wang J."/>
            <person name="Lipzen A."/>
            <person name="Daum C."/>
            <person name="Barry K."/>
            <person name="Grigoriev I.V."/>
            <person name="Favel A."/>
            <person name="Rosso M.N."/>
            <person name="Martin F."/>
        </authorList>
    </citation>
    <scope>NUCLEOTIDE SEQUENCE [LARGE SCALE GENOMIC DNA]</scope>
    <source>
        <strain evidence="8 9">CIRM-BRFM 2984</strain>
    </source>
</reference>
<accession>A0AAW0EDE5</accession>
<evidence type="ECO:0000259" key="6">
    <source>
        <dbReference type="PROSITE" id="PS51192"/>
    </source>
</evidence>
<feature type="region of interest" description="Disordered" evidence="5">
    <location>
        <begin position="1669"/>
        <end position="1700"/>
    </location>
</feature>
<evidence type="ECO:0000313" key="8">
    <source>
        <dbReference type="EMBL" id="KAK7063652.1"/>
    </source>
</evidence>
<evidence type="ECO:0000256" key="3">
    <source>
        <dbReference type="ARBA" id="ARBA00022806"/>
    </source>
</evidence>